<dbReference type="OrthoDB" id="7750842at2759"/>
<dbReference type="Proteomes" id="UP000682892">
    <property type="component" value="Unassembled WGS sequence"/>
</dbReference>
<reference evidence="2" key="1">
    <citation type="submission" date="2005-10" db="EMBL/GenBank/DDBJ databases">
        <authorList>
            <person name="Loftus B.J."/>
            <person name="Nene V.M."/>
            <person name="Hannick L.I."/>
            <person name="Bidwell S."/>
            <person name="Haas B."/>
            <person name="Amedeo P."/>
            <person name="Orvis J."/>
            <person name="Wortman J.R."/>
            <person name="White O.R."/>
            <person name="Salzberg S."/>
            <person name="Shumway M."/>
            <person name="Koo H."/>
            <person name="Zhao Y."/>
            <person name="Holmes M."/>
            <person name="Miller J."/>
            <person name="Schatz M."/>
            <person name="Pop M."/>
            <person name="Pai G."/>
            <person name="Utterback T."/>
            <person name="Rogers Y.-H."/>
            <person name="Kravitz S."/>
            <person name="Fraser C.M."/>
        </authorList>
    </citation>
    <scope>NUCLEOTIDE SEQUENCE</scope>
    <source>
        <strain evidence="2">Liverpool</strain>
    </source>
</reference>
<evidence type="ECO:0000313" key="3">
    <source>
        <dbReference type="Proteomes" id="UP000682892"/>
    </source>
</evidence>
<gene>
    <name evidence="2" type="ORF">AaeL_AAEL006909</name>
</gene>
<keyword evidence="1" id="KW-0732">Signal</keyword>
<name>A0A1S4FF30_AEDAE</name>
<evidence type="ECO:0000313" key="2">
    <source>
        <dbReference type="EMBL" id="EAT41459.1"/>
    </source>
</evidence>
<accession>A0A1S4FF30</accession>
<reference evidence="2" key="2">
    <citation type="journal article" date="2007" name="Science">
        <title>Genome sequence of Aedes aegypti, a major arbovirus vector.</title>
        <authorList>
            <person name="Nene V."/>
            <person name="Wortman J.R."/>
            <person name="Lawson D."/>
            <person name="Haas B."/>
            <person name="Kodira C."/>
            <person name="Tu Z.J."/>
            <person name="Loftus B."/>
            <person name="Xi Z."/>
            <person name="Megy K."/>
            <person name="Grabherr M."/>
            <person name="Ren Q."/>
            <person name="Zdobnov E.M."/>
            <person name="Lobo N.F."/>
            <person name="Campbell K.S."/>
            <person name="Brown S.E."/>
            <person name="Bonaldo M.F."/>
            <person name="Zhu J."/>
            <person name="Sinkins S.P."/>
            <person name="Hogenkamp D.G."/>
            <person name="Amedeo P."/>
            <person name="Arensburger P."/>
            <person name="Atkinson P.W."/>
            <person name="Bidwell S."/>
            <person name="Biedler J."/>
            <person name="Birney E."/>
            <person name="Bruggner R.V."/>
            <person name="Costas J."/>
            <person name="Coy M.R."/>
            <person name="Crabtree J."/>
            <person name="Crawford M."/>
            <person name="Debruyn B."/>
            <person name="Decaprio D."/>
            <person name="Eiglmeier K."/>
            <person name="Eisenstadt E."/>
            <person name="El-Dorry H."/>
            <person name="Gelbart W.M."/>
            <person name="Gomes S.L."/>
            <person name="Hammond M."/>
            <person name="Hannick L.I."/>
            <person name="Hogan J.R."/>
            <person name="Holmes M.H."/>
            <person name="Jaffe D."/>
            <person name="Johnston J.S."/>
            <person name="Kennedy R.C."/>
            <person name="Koo H."/>
            <person name="Kravitz S."/>
            <person name="Kriventseva E.V."/>
            <person name="Kulp D."/>
            <person name="Labutti K."/>
            <person name="Lee E."/>
            <person name="Li S."/>
            <person name="Lovin D.D."/>
            <person name="Mao C."/>
            <person name="Mauceli E."/>
            <person name="Menck C.F."/>
            <person name="Miller J.R."/>
            <person name="Montgomery P."/>
            <person name="Mori A."/>
            <person name="Nascimento A.L."/>
            <person name="Naveira H.F."/>
            <person name="Nusbaum C."/>
            <person name="O'leary S."/>
            <person name="Orvis J."/>
            <person name="Pertea M."/>
            <person name="Quesneville H."/>
            <person name="Reidenbach K.R."/>
            <person name="Rogers Y.H."/>
            <person name="Roth C.W."/>
            <person name="Schneider J.R."/>
            <person name="Schatz M."/>
            <person name="Shumway M."/>
            <person name="Stanke M."/>
            <person name="Stinson E.O."/>
            <person name="Tubio J.M."/>
            <person name="Vanzee J.P."/>
            <person name="Verjovski-Almeida S."/>
            <person name="Werner D."/>
            <person name="White O."/>
            <person name="Wyder S."/>
            <person name="Zeng Q."/>
            <person name="Zhao Q."/>
            <person name="Zhao Y."/>
            <person name="Hill C.A."/>
            <person name="Raikhel A.S."/>
            <person name="Soares M.B."/>
            <person name="Knudson D.L."/>
            <person name="Lee N.H."/>
            <person name="Galagan J."/>
            <person name="Salzberg S.L."/>
            <person name="Paulsen I.T."/>
            <person name="Dimopoulos G."/>
            <person name="Collins F.H."/>
            <person name="Birren B."/>
            <person name="Fraser-Liggett C.M."/>
            <person name="Severson D.W."/>
        </authorList>
    </citation>
    <scope>NUCLEOTIDE SEQUENCE [LARGE SCALE GENOMIC DNA]</scope>
    <source>
        <strain evidence="2">Liverpool</strain>
    </source>
</reference>
<dbReference type="EMBL" id="CH477411">
    <property type="protein sequence ID" value="EAT41459.1"/>
    <property type="molecule type" value="Genomic_DNA"/>
</dbReference>
<feature type="chain" id="PRO_5036470812" evidence="1">
    <location>
        <begin position="17"/>
        <end position="122"/>
    </location>
</feature>
<reference evidence="2" key="3">
    <citation type="submission" date="2012-09" db="EMBL/GenBank/DDBJ databases">
        <authorList>
            <consortium name="VectorBase"/>
        </authorList>
    </citation>
    <scope>NUCLEOTIDE SEQUENCE</scope>
    <source>
        <strain evidence="2">Liverpool</strain>
    </source>
</reference>
<feature type="signal peptide" evidence="1">
    <location>
        <begin position="1"/>
        <end position="16"/>
    </location>
</feature>
<dbReference type="HOGENOM" id="CLU_2028590_0_0_1"/>
<dbReference type="KEGG" id="aag:5568497"/>
<proteinExistence type="predicted"/>
<dbReference type="OMA" id="TETLFWY"/>
<organism evidence="2 3">
    <name type="scientific">Aedes aegypti</name>
    <name type="common">Yellowfever mosquito</name>
    <name type="synonym">Culex aegypti</name>
    <dbReference type="NCBI Taxonomy" id="7159"/>
    <lineage>
        <taxon>Eukaryota</taxon>
        <taxon>Metazoa</taxon>
        <taxon>Ecdysozoa</taxon>
        <taxon>Arthropoda</taxon>
        <taxon>Hexapoda</taxon>
        <taxon>Insecta</taxon>
        <taxon>Pterygota</taxon>
        <taxon>Neoptera</taxon>
        <taxon>Endopterygota</taxon>
        <taxon>Diptera</taxon>
        <taxon>Nematocera</taxon>
        <taxon>Culicoidea</taxon>
        <taxon>Culicidae</taxon>
        <taxon>Culicinae</taxon>
        <taxon>Aedini</taxon>
        <taxon>Aedes</taxon>
        <taxon>Stegomyia</taxon>
    </lineage>
</organism>
<sequence length="122" mass="14146">MSKFVVLVFLIASALCAKECSNKSPFPFHELKDSNHTRRIATTLEAVFNRKNSNFTVLEGHSCRNATETLFWYHVILEGDDTRSEVSYIEFVNGKKRGRVDYLVLDNGKSHYEYRWKIAPIK</sequence>
<dbReference type="AlphaFoldDB" id="A0A1S4FF30"/>
<protein>
    <submittedName>
        <fullName evidence="2">AAEL006909-PA</fullName>
    </submittedName>
</protein>
<evidence type="ECO:0000256" key="1">
    <source>
        <dbReference type="SAM" id="SignalP"/>
    </source>
</evidence>